<keyword evidence="1" id="KW-0648">Protein biosynthesis</keyword>
<gene>
    <name evidence="1" type="primary">SPT6_3</name>
    <name evidence="1" type="ORF">IWQ57_006061</name>
</gene>
<keyword evidence="1" id="KW-0251">Elongation factor</keyword>
<name>A0ACC1JKR7_9FUNG</name>
<proteinExistence type="predicted"/>
<dbReference type="EMBL" id="JANBUJ010003236">
    <property type="protein sequence ID" value="KAJ2761398.1"/>
    <property type="molecule type" value="Genomic_DNA"/>
</dbReference>
<dbReference type="Proteomes" id="UP001140234">
    <property type="component" value="Unassembled WGS sequence"/>
</dbReference>
<keyword evidence="2" id="KW-1185">Reference proteome</keyword>
<evidence type="ECO:0000313" key="2">
    <source>
        <dbReference type="Proteomes" id="UP001140234"/>
    </source>
</evidence>
<sequence>VPYIARHRREVFVTPIGGGGDDSGNGAMGEEAPTREWLSMEDLWKLYDFDMQFRGFLSSRRQLQNTVRRLKGEGADGSRAISAEDEAYVAELVAAATSVEAIGDVSEWLQAQYAHVFNAWAQERAGVKRVRGVGVAEQARRDGTARLIAQAGLTPRQIGDNASSPEQHSAQPDATEPLEAARELVGMDFASPDVALRAATATYAQLVALDPQVRRFVRAYCDEHACVVVRPTDKGLREITHDDHPALPFKFLRQKPTAAFTGSAQFVELEKAVGDGLLRMEFSLSGDYLFRGGDIRHDDRVFAEDRERTAQIIATQLERQAGAAADDDGSGAGRAWRDVRAAALLAAAHEHILPQIWREISQRLRQQAFDYIADACRRELEQRIDTQAPRSERVAAGDAPRVLVVAGGGFQASSRGALRAVLVDEHGVYREDFSADSMRSD</sequence>
<reference evidence="1" key="1">
    <citation type="submission" date="2022-07" db="EMBL/GenBank/DDBJ databases">
        <title>Phylogenomic reconstructions and comparative analyses of Kickxellomycotina fungi.</title>
        <authorList>
            <person name="Reynolds N.K."/>
            <person name="Stajich J.E."/>
            <person name="Barry K."/>
            <person name="Grigoriev I.V."/>
            <person name="Crous P."/>
            <person name="Smith M.E."/>
        </authorList>
    </citation>
    <scope>NUCLEOTIDE SEQUENCE</scope>
    <source>
        <strain evidence="1">CBS 109366</strain>
    </source>
</reference>
<organism evidence="1 2">
    <name type="scientific">Coemansia nantahalensis</name>
    <dbReference type="NCBI Taxonomy" id="2789366"/>
    <lineage>
        <taxon>Eukaryota</taxon>
        <taxon>Fungi</taxon>
        <taxon>Fungi incertae sedis</taxon>
        <taxon>Zoopagomycota</taxon>
        <taxon>Kickxellomycotina</taxon>
        <taxon>Kickxellomycetes</taxon>
        <taxon>Kickxellales</taxon>
        <taxon>Kickxellaceae</taxon>
        <taxon>Coemansia</taxon>
    </lineage>
</organism>
<feature type="non-terminal residue" evidence="1">
    <location>
        <position position="1"/>
    </location>
</feature>
<comment type="caution">
    <text evidence="1">The sequence shown here is derived from an EMBL/GenBank/DDBJ whole genome shotgun (WGS) entry which is preliminary data.</text>
</comment>
<evidence type="ECO:0000313" key="1">
    <source>
        <dbReference type="EMBL" id="KAJ2761398.1"/>
    </source>
</evidence>
<accession>A0ACC1JKR7</accession>
<protein>
    <submittedName>
        <fullName evidence="1">Transcription elongation factor spt6</fullName>
    </submittedName>
</protein>
<feature type="non-terminal residue" evidence="1">
    <location>
        <position position="441"/>
    </location>
</feature>